<accession>A0ABQ6WHK0</accession>
<feature type="region of interest" description="Disordered" evidence="1">
    <location>
        <begin position="1"/>
        <end position="34"/>
    </location>
</feature>
<dbReference type="Pfam" id="PF11951">
    <property type="entry name" value="Fungal_trans_2"/>
    <property type="match status" value="1"/>
</dbReference>
<dbReference type="InterPro" id="IPR021858">
    <property type="entry name" value="Fun_TF"/>
</dbReference>
<dbReference type="EMBL" id="ML735749">
    <property type="protein sequence ID" value="KAE8416609.1"/>
    <property type="molecule type" value="Genomic_DNA"/>
</dbReference>
<proteinExistence type="predicted"/>
<evidence type="ECO:0000313" key="2">
    <source>
        <dbReference type="EMBL" id="KAE8416609.1"/>
    </source>
</evidence>
<keyword evidence="3" id="KW-1185">Reference proteome</keyword>
<reference evidence="2 3" key="1">
    <citation type="submission" date="2019-04" db="EMBL/GenBank/DDBJ databases">
        <authorList>
            <consortium name="DOE Joint Genome Institute"/>
            <person name="Mondo S."/>
            <person name="Kjaerbolling I."/>
            <person name="Vesth T."/>
            <person name="Frisvad J.C."/>
            <person name="Nybo J.L."/>
            <person name="Theobald S."/>
            <person name="Kildgaard S."/>
            <person name="Isbrandt T."/>
            <person name="Kuo A."/>
            <person name="Sato A."/>
            <person name="Lyhne E.K."/>
            <person name="Kogle M.E."/>
            <person name="Wiebenga A."/>
            <person name="Kun R.S."/>
            <person name="Lubbers R.J."/>
            <person name="Makela M.R."/>
            <person name="Barry K."/>
            <person name="Chovatia M."/>
            <person name="Clum A."/>
            <person name="Daum C."/>
            <person name="Haridas S."/>
            <person name="He G."/>
            <person name="LaButti K."/>
            <person name="Lipzen A."/>
            <person name="Riley R."/>
            <person name="Salamov A."/>
            <person name="Simmons B.A."/>
            <person name="Magnuson J.K."/>
            <person name="Henrissat B."/>
            <person name="Mortensen U.H."/>
            <person name="Larsen T.O."/>
            <person name="Devries R.P."/>
            <person name="Grigoriev I.V."/>
            <person name="Machida M."/>
            <person name="Baker S.E."/>
            <person name="Andersen M.R."/>
            <person name="Cantor M.N."/>
            <person name="Hua S.X."/>
        </authorList>
    </citation>
    <scope>NUCLEOTIDE SEQUENCE [LARGE SCALE GENOMIC DNA]</scope>
    <source>
        <strain evidence="2 3">CBS 117616</strain>
    </source>
</reference>
<evidence type="ECO:0000313" key="3">
    <source>
        <dbReference type="Proteomes" id="UP000325395"/>
    </source>
</evidence>
<sequence>MYAPLPPRPRKTNISRSKNGCVPGRRKKRKVDGNPVDIRRTDCLAGAIWLQPDTPADDCSASYTILEPASPSNEKKQLSLQDNPVDMTTEQLYISYFTQELMSMLPESIRAVASRMTEPSGVREAAIALSAARLASIESEPQLPPLRRPRLQHFSEALSRFIAAVQQIRSHPTDIENVLAAVIHLVLFELEVGTLWGGRYLQRLVDEIAQPREIIYINMTRAVSITTRLILAYCMQHDHKTWHIVAGKVYSRFQDISMQPAVISILPQKAEGEDIYLCLKELEERNRAVIFHSGYEPLNTTLPKPRESSPNKMHSFLNIPNVNPIRFDQCEDAIFYAVYAPHRSTATESFFKVYSTNKKSKNMNISWVLVLLALRWPTQEVMTYLKDDFLPRLQRTDTLRGDTVGPLPSFSRIVNVLDTETKHGRRIYTMQPVYADSTKREHFFLMNQVEGYAIHGRDSAGHFFNDYIST</sequence>
<gene>
    <name evidence="2" type="ORF">BDV36DRAFT_296902</name>
</gene>
<protein>
    <submittedName>
        <fullName evidence="2">Uncharacterized protein</fullName>
    </submittedName>
</protein>
<name>A0ABQ6WHK0_9EURO</name>
<dbReference type="Proteomes" id="UP000325395">
    <property type="component" value="Unassembled WGS sequence"/>
</dbReference>
<evidence type="ECO:0000256" key="1">
    <source>
        <dbReference type="SAM" id="MobiDB-lite"/>
    </source>
</evidence>
<organism evidence="2 3">
    <name type="scientific">Aspergillus pseudocaelatus</name>
    <dbReference type="NCBI Taxonomy" id="1825620"/>
    <lineage>
        <taxon>Eukaryota</taxon>
        <taxon>Fungi</taxon>
        <taxon>Dikarya</taxon>
        <taxon>Ascomycota</taxon>
        <taxon>Pezizomycotina</taxon>
        <taxon>Eurotiomycetes</taxon>
        <taxon>Eurotiomycetidae</taxon>
        <taxon>Eurotiales</taxon>
        <taxon>Aspergillaceae</taxon>
        <taxon>Aspergillus</taxon>
        <taxon>Aspergillus subgen. Circumdati</taxon>
    </lineage>
</organism>